<proteinExistence type="predicted"/>
<keyword evidence="1" id="KW-0175">Coiled coil</keyword>
<dbReference type="AlphaFoldDB" id="A0A0R3UPM5"/>
<gene>
    <name evidence="3" type="ORF">MCOS_LOCUS9805</name>
</gene>
<evidence type="ECO:0000256" key="1">
    <source>
        <dbReference type="SAM" id="Coils"/>
    </source>
</evidence>
<keyword evidence="4" id="KW-1185">Reference proteome</keyword>
<feature type="compositionally biased region" description="Polar residues" evidence="2">
    <location>
        <begin position="480"/>
        <end position="493"/>
    </location>
</feature>
<evidence type="ECO:0000313" key="4">
    <source>
        <dbReference type="Proteomes" id="UP000267029"/>
    </source>
</evidence>
<protein>
    <submittedName>
        <fullName evidence="3">Uncharacterized protein</fullName>
    </submittedName>
</protein>
<dbReference type="OrthoDB" id="6255147at2759"/>
<name>A0A0R3UPM5_MESCO</name>
<feature type="coiled-coil region" evidence="1">
    <location>
        <begin position="341"/>
        <end position="368"/>
    </location>
</feature>
<sequence length="493" mass="55967">MAVSDTSSESKSLIKEIRFVARELRSLLTSSPQESTQVDEYDSFTDLNPASFVTDVIGVTPSMAEKNPSITDITALRNCKTLDLWKLESLAQYSMLRAAFDSFVPVANDVEVLSKVCQELIAILTKVLKCVNIEDFVQISEGYRRACEENAYLGLQMACLKCKGSTAILSQPPGRLPKSKGIGLNETVVFEVVERMCDEMEEERNRLETEIQNTREDLKRANESLEVSQKTISYIKSQLESTRLQSRRLEKTSAEAMEILRDITSELGSFEQKETIFQTANNIKVWVKGLLKTFPWIRSWKESDHLLEIRDCHVNPYLLLHQKEKVLSENMRSIAAASSFIEDLGIEVNEIKSDRARLRSELEKKELALRKVSICNRFVFDNSFILSFVWKFPLCSGNLQEESDEKSVQIDRYRATFNALFEPNTAANFAKQVAEQYKRHRNKSFTQKTIPSHSSSSTSHGITPVGCMQNEPQNRGRIKSPTNSMYKAASSSK</sequence>
<dbReference type="Proteomes" id="UP000267029">
    <property type="component" value="Unassembled WGS sequence"/>
</dbReference>
<dbReference type="EMBL" id="UXSR01005846">
    <property type="protein sequence ID" value="VDD83802.1"/>
    <property type="molecule type" value="Genomic_DNA"/>
</dbReference>
<reference evidence="3 4" key="1">
    <citation type="submission" date="2018-10" db="EMBL/GenBank/DDBJ databases">
        <authorList>
            <consortium name="Pathogen Informatics"/>
        </authorList>
    </citation>
    <scope>NUCLEOTIDE SEQUENCE [LARGE SCALE GENOMIC DNA]</scope>
</reference>
<accession>A0A0R3UPM5</accession>
<organism evidence="3 4">
    <name type="scientific">Mesocestoides corti</name>
    <name type="common">Flatworm</name>
    <dbReference type="NCBI Taxonomy" id="53468"/>
    <lineage>
        <taxon>Eukaryota</taxon>
        <taxon>Metazoa</taxon>
        <taxon>Spiralia</taxon>
        <taxon>Lophotrochozoa</taxon>
        <taxon>Platyhelminthes</taxon>
        <taxon>Cestoda</taxon>
        <taxon>Eucestoda</taxon>
        <taxon>Cyclophyllidea</taxon>
        <taxon>Mesocestoididae</taxon>
        <taxon>Mesocestoides</taxon>
    </lineage>
</organism>
<evidence type="ECO:0000256" key="2">
    <source>
        <dbReference type="SAM" id="MobiDB-lite"/>
    </source>
</evidence>
<evidence type="ECO:0000313" key="3">
    <source>
        <dbReference type="EMBL" id="VDD83802.1"/>
    </source>
</evidence>
<feature type="coiled-coil region" evidence="1">
    <location>
        <begin position="190"/>
        <end position="231"/>
    </location>
</feature>
<feature type="region of interest" description="Disordered" evidence="2">
    <location>
        <begin position="443"/>
        <end position="493"/>
    </location>
</feature>